<comment type="domain">
    <text evidence="6">The N-terminal region contains the highly conserved SGGXDS motif, predicted to be a P-loop motif involved in ATP binding.</text>
</comment>
<organism evidence="8 9">
    <name type="scientific">Borborobacter arsenicus</name>
    <dbReference type="NCBI Taxonomy" id="1851146"/>
    <lineage>
        <taxon>Bacteria</taxon>
        <taxon>Pseudomonadati</taxon>
        <taxon>Pseudomonadota</taxon>
        <taxon>Alphaproteobacteria</taxon>
        <taxon>Hyphomicrobiales</taxon>
        <taxon>Phyllobacteriaceae</taxon>
        <taxon>Borborobacter</taxon>
    </lineage>
</organism>
<evidence type="ECO:0000256" key="5">
    <source>
        <dbReference type="ARBA" id="ARBA00048539"/>
    </source>
</evidence>
<evidence type="ECO:0000256" key="3">
    <source>
        <dbReference type="ARBA" id="ARBA00022741"/>
    </source>
</evidence>
<dbReference type="CDD" id="cd01992">
    <property type="entry name" value="TilS_N"/>
    <property type="match status" value="1"/>
</dbReference>
<dbReference type="Proteomes" id="UP000281647">
    <property type="component" value="Unassembled WGS sequence"/>
</dbReference>
<dbReference type="AlphaFoldDB" id="A0A432V0H7"/>
<evidence type="ECO:0000256" key="2">
    <source>
        <dbReference type="ARBA" id="ARBA00022694"/>
    </source>
</evidence>
<name>A0A432V0H7_9HYPH</name>
<keyword evidence="4 6" id="KW-0067">ATP-binding</keyword>
<reference evidence="8 9" key="1">
    <citation type="submission" date="2018-11" db="EMBL/GenBank/DDBJ databases">
        <title>Pseudaminobacter arsenicus sp. nov., an arsenic-resistant bacterium isolated from arsenic-rich aquifers.</title>
        <authorList>
            <person name="Mu Y."/>
        </authorList>
    </citation>
    <scope>NUCLEOTIDE SEQUENCE [LARGE SCALE GENOMIC DNA]</scope>
    <source>
        <strain evidence="8 9">CB3</strain>
    </source>
</reference>
<keyword evidence="3 6" id="KW-0547">Nucleotide-binding</keyword>
<keyword evidence="9" id="KW-1185">Reference proteome</keyword>
<protein>
    <recommendedName>
        <fullName evidence="6">tRNA(Ile)-lysidine synthase</fullName>
        <ecNumber evidence="6">6.3.4.19</ecNumber>
    </recommendedName>
    <alternativeName>
        <fullName evidence="6">tRNA(Ile)-2-lysyl-cytidine synthase</fullName>
    </alternativeName>
    <alternativeName>
        <fullName evidence="6">tRNA(Ile)-lysidine synthetase</fullName>
    </alternativeName>
</protein>
<dbReference type="GO" id="GO:0005737">
    <property type="term" value="C:cytoplasm"/>
    <property type="evidence" value="ECO:0007669"/>
    <property type="project" value="UniProtKB-SubCell"/>
</dbReference>
<dbReference type="PANTHER" id="PTHR43033:SF1">
    <property type="entry name" value="TRNA(ILE)-LYSIDINE SYNTHASE-RELATED"/>
    <property type="match status" value="1"/>
</dbReference>
<accession>A0A432V0H7</accession>
<evidence type="ECO:0000259" key="7">
    <source>
        <dbReference type="Pfam" id="PF01171"/>
    </source>
</evidence>
<dbReference type="EC" id="6.3.4.19" evidence="6"/>
<dbReference type="InterPro" id="IPR012094">
    <property type="entry name" value="tRNA_Ile_lys_synt"/>
</dbReference>
<comment type="catalytic activity">
    <reaction evidence="5 6">
        <text>cytidine(34) in tRNA(Ile2) + L-lysine + ATP = lysidine(34) in tRNA(Ile2) + AMP + diphosphate + H(+)</text>
        <dbReference type="Rhea" id="RHEA:43744"/>
        <dbReference type="Rhea" id="RHEA-COMP:10625"/>
        <dbReference type="Rhea" id="RHEA-COMP:10670"/>
        <dbReference type="ChEBI" id="CHEBI:15378"/>
        <dbReference type="ChEBI" id="CHEBI:30616"/>
        <dbReference type="ChEBI" id="CHEBI:32551"/>
        <dbReference type="ChEBI" id="CHEBI:33019"/>
        <dbReference type="ChEBI" id="CHEBI:82748"/>
        <dbReference type="ChEBI" id="CHEBI:83665"/>
        <dbReference type="ChEBI" id="CHEBI:456215"/>
        <dbReference type="EC" id="6.3.4.19"/>
    </reaction>
</comment>
<sequence length="459" mass="49318">MPGASTDPLHSLSRLDLAHRSTVIVAVSGGSDSTALLLLTKEFLDRNAPATRLVAVTVDHRLREGSAAEAAAVARLAARHGIAHRTLCWNEAKPASGIAAAARMARYELLAQAARAEGTDVVLTGHTADDQAETVLMRAARGDGDRLERGLAGMAKATLFDGSVWVVRPLLGYRREALRNFLLARDVTWIEDPTNANETYERPRLRAALGRAGGDDRHADALRTAREAASRRERLGGEAAELITVHADLAAPGLVRLSREFVGGGGSDGALYALRILLASVGGTPHLPDEARCAQLLDRLNREWPLAAAKPLCATLSRVAVEARRDGLFLRRELRDLPQPVLPQDGMLWDGRFRLRVTGETEGLSVAPLGPEAAEIAELYGADVAASLVRAGLSTLPCLWRGQECLSLLRRRTVRQGIAAVPVAAPFARFLPSFDLAAARAIMHLLRAALPPDPPLKRH</sequence>
<evidence type="ECO:0000256" key="4">
    <source>
        <dbReference type="ARBA" id="ARBA00022840"/>
    </source>
</evidence>
<dbReference type="SUPFAM" id="SSF52402">
    <property type="entry name" value="Adenine nucleotide alpha hydrolases-like"/>
    <property type="match status" value="1"/>
</dbReference>
<dbReference type="GO" id="GO:0006400">
    <property type="term" value="P:tRNA modification"/>
    <property type="evidence" value="ECO:0007669"/>
    <property type="project" value="UniProtKB-UniRule"/>
</dbReference>
<dbReference type="InterPro" id="IPR012795">
    <property type="entry name" value="tRNA_Ile_lys_synt_N"/>
</dbReference>
<dbReference type="OrthoDB" id="9807403at2"/>
<evidence type="ECO:0000313" key="9">
    <source>
        <dbReference type="Proteomes" id="UP000281647"/>
    </source>
</evidence>
<dbReference type="NCBIfam" id="TIGR02432">
    <property type="entry name" value="lysidine_TilS_N"/>
    <property type="match status" value="1"/>
</dbReference>
<comment type="function">
    <text evidence="6">Ligates lysine onto the cytidine present at position 34 of the AUA codon-specific tRNA(Ile) that contains the anticodon CAU, in an ATP-dependent manner. Cytidine is converted to lysidine, thus changing the amino acid specificity of the tRNA from methionine to isoleucine.</text>
</comment>
<dbReference type="Pfam" id="PF01171">
    <property type="entry name" value="ATP_bind_3"/>
    <property type="match status" value="1"/>
</dbReference>
<dbReference type="GO" id="GO:0032267">
    <property type="term" value="F:tRNA(Ile)-lysidine synthase activity"/>
    <property type="evidence" value="ECO:0007669"/>
    <property type="project" value="UniProtKB-EC"/>
</dbReference>
<evidence type="ECO:0000313" key="8">
    <source>
        <dbReference type="EMBL" id="RUM95679.1"/>
    </source>
</evidence>
<dbReference type="GO" id="GO:0005524">
    <property type="term" value="F:ATP binding"/>
    <property type="evidence" value="ECO:0007669"/>
    <property type="project" value="UniProtKB-UniRule"/>
</dbReference>
<evidence type="ECO:0000256" key="6">
    <source>
        <dbReference type="HAMAP-Rule" id="MF_01161"/>
    </source>
</evidence>
<dbReference type="Gene3D" id="3.40.50.620">
    <property type="entry name" value="HUPs"/>
    <property type="match status" value="1"/>
</dbReference>
<proteinExistence type="inferred from homology"/>
<dbReference type="RefSeq" id="WP_128628457.1">
    <property type="nucleotide sequence ID" value="NZ_RKST01000033.1"/>
</dbReference>
<gene>
    <name evidence="6 8" type="primary">tilS</name>
    <name evidence="8" type="ORF">EET67_21780</name>
</gene>
<comment type="similarity">
    <text evidence="6">Belongs to the tRNA(Ile)-lysidine synthase family.</text>
</comment>
<comment type="subcellular location">
    <subcellularLocation>
        <location evidence="6">Cytoplasm</location>
    </subcellularLocation>
</comment>
<feature type="binding site" evidence="6">
    <location>
        <begin position="28"/>
        <end position="33"/>
    </location>
    <ligand>
        <name>ATP</name>
        <dbReference type="ChEBI" id="CHEBI:30616"/>
    </ligand>
</feature>
<dbReference type="InterPro" id="IPR014729">
    <property type="entry name" value="Rossmann-like_a/b/a_fold"/>
</dbReference>
<comment type="caution">
    <text evidence="8">The sequence shown here is derived from an EMBL/GenBank/DDBJ whole genome shotgun (WGS) entry which is preliminary data.</text>
</comment>
<dbReference type="InterPro" id="IPR011063">
    <property type="entry name" value="TilS/TtcA_N"/>
</dbReference>
<keyword evidence="6" id="KW-0963">Cytoplasm</keyword>
<dbReference type="EMBL" id="RKST01000033">
    <property type="protein sequence ID" value="RUM95679.1"/>
    <property type="molecule type" value="Genomic_DNA"/>
</dbReference>
<keyword evidence="1 6" id="KW-0436">Ligase</keyword>
<dbReference type="HAMAP" id="MF_01161">
    <property type="entry name" value="tRNA_Ile_lys_synt"/>
    <property type="match status" value="1"/>
</dbReference>
<evidence type="ECO:0000256" key="1">
    <source>
        <dbReference type="ARBA" id="ARBA00022598"/>
    </source>
</evidence>
<dbReference type="PANTHER" id="PTHR43033">
    <property type="entry name" value="TRNA(ILE)-LYSIDINE SYNTHASE-RELATED"/>
    <property type="match status" value="1"/>
</dbReference>
<keyword evidence="2 6" id="KW-0819">tRNA processing</keyword>
<feature type="domain" description="tRNA(Ile)-lysidine/2-thiocytidine synthase N-terminal" evidence="7">
    <location>
        <begin position="23"/>
        <end position="207"/>
    </location>
</feature>